<dbReference type="EC" id="3.4.11.9" evidence="7"/>
<evidence type="ECO:0000313" key="7">
    <source>
        <dbReference type="EMBL" id="QDS93221.1"/>
    </source>
</evidence>
<dbReference type="SUPFAM" id="SSF55920">
    <property type="entry name" value="Creatinase/aminopeptidase"/>
    <property type="match status" value="1"/>
</dbReference>
<evidence type="ECO:0000259" key="6">
    <source>
        <dbReference type="Pfam" id="PF00557"/>
    </source>
</evidence>
<dbReference type="RefSeq" id="WP_145351424.1">
    <property type="nucleotide sequence ID" value="NZ_CP036262.1"/>
</dbReference>
<dbReference type="Proteomes" id="UP000320672">
    <property type="component" value="Chromosome"/>
</dbReference>
<dbReference type="OrthoDB" id="9806388at2"/>
<dbReference type="InterPro" id="IPR000994">
    <property type="entry name" value="Pept_M24"/>
</dbReference>
<keyword evidence="3 7" id="KW-0378">Hydrolase</keyword>
<dbReference type="GO" id="GO:0004177">
    <property type="term" value="F:aminopeptidase activity"/>
    <property type="evidence" value="ECO:0007669"/>
    <property type="project" value="UniProtKB-KW"/>
</dbReference>
<dbReference type="PANTHER" id="PTHR46112">
    <property type="entry name" value="AMINOPEPTIDASE"/>
    <property type="match status" value="1"/>
</dbReference>
<gene>
    <name evidence="7" type="primary">pepPI</name>
    <name evidence="7" type="ORF">FF011L_19820</name>
</gene>
<keyword evidence="4" id="KW-0482">Metalloprotease</keyword>
<accession>A0A517MEB1</accession>
<dbReference type="InterPro" id="IPR036005">
    <property type="entry name" value="Creatinase/aminopeptidase-like"/>
</dbReference>
<reference evidence="7 8" key="1">
    <citation type="submission" date="2019-02" db="EMBL/GenBank/DDBJ databases">
        <title>Deep-cultivation of Planctomycetes and their phenomic and genomic characterization uncovers novel biology.</title>
        <authorList>
            <person name="Wiegand S."/>
            <person name="Jogler M."/>
            <person name="Boedeker C."/>
            <person name="Pinto D."/>
            <person name="Vollmers J."/>
            <person name="Rivas-Marin E."/>
            <person name="Kohn T."/>
            <person name="Peeters S.H."/>
            <person name="Heuer A."/>
            <person name="Rast P."/>
            <person name="Oberbeckmann S."/>
            <person name="Bunk B."/>
            <person name="Jeske O."/>
            <person name="Meyerdierks A."/>
            <person name="Storesund J.E."/>
            <person name="Kallscheuer N."/>
            <person name="Luecker S."/>
            <person name="Lage O.M."/>
            <person name="Pohl T."/>
            <person name="Merkel B.J."/>
            <person name="Hornburger P."/>
            <person name="Mueller R.-W."/>
            <person name="Bruemmer F."/>
            <person name="Labrenz M."/>
            <person name="Spormann A.M."/>
            <person name="Op den Camp H."/>
            <person name="Overmann J."/>
            <person name="Amann R."/>
            <person name="Jetten M.S.M."/>
            <person name="Mascher T."/>
            <person name="Medema M.H."/>
            <person name="Devos D.P."/>
            <person name="Kaster A.-K."/>
            <person name="Ovreas L."/>
            <person name="Rohde M."/>
            <person name="Galperin M.Y."/>
            <person name="Jogler C."/>
        </authorList>
    </citation>
    <scope>NUCLEOTIDE SEQUENCE [LARGE SCALE GENOMIC DNA]</scope>
    <source>
        <strain evidence="7 8">FF011L</strain>
    </source>
</reference>
<keyword evidence="8" id="KW-1185">Reference proteome</keyword>
<keyword evidence="1" id="KW-0645">Protease</keyword>
<sequence length="377" mass="40944">MPKNLLLAGIPAENPTLFRVVGITAGDPAAWISIDGETTLIIRDIEAERARLTGKCQIVHSPADFTPAGGLDADRATATAQAVAEFLVREGVKEITVDRSLPFLFAWQLMERDIRIEYDADLGVLERRVKSLHEIDNLRNAQKVTEEGIRYLCELIAHCEVDSEDQLMHAGEILTSEKARALAARFFLDRNFSMGHGAIVATAPEVADCHHSGTGPLRSGVPIIVDLYPRDDSTRYWGDCTRTVVHGTPSDTVLAMHAAVCEAKAAGIAMLSPGNTAAEVHQAVIEVQQRHGFKLSRGKVSDEPTIQHGTGHGIGLEVHEPILLDDGGGRLLEREVFTVEPGLYGRRDGAVRLEDMVVVAADGPLNLNHLPTGLDWT</sequence>
<dbReference type="GO" id="GO:0046872">
    <property type="term" value="F:metal ion binding"/>
    <property type="evidence" value="ECO:0007669"/>
    <property type="project" value="UniProtKB-KW"/>
</dbReference>
<feature type="domain" description="Peptidase M24" evidence="6">
    <location>
        <begin position="137"/>
        <end position="360"/>
    </location>
</feature>
<keyword evidence="7" id="KW-0031">Aminopeptidase</keyword>
<name>A0A517MEB1_9BACT</name>
<proteinExistence type="inferred from homology"/>
<evidence type="ECO:0000256" key="4">
    <source>
        <dbReference type="ARBA" id="ARBA00023049"/>
    </source>
</evidence>
<comment type="similarity">
    <text evidence="5">Belongs to the peptidase M24B family.</text>
</comment>
<protein>
    <submittedName>
        <fullName evidence="7">Xaa-Pro aminopeptidase 1</fullName>
        <ecNumber evidence="7">3.4.11.9</ecNumber>
    </submittedName>
</protein>
<dbReference type="PANTHER" id="PTHR46112:SF3">
    <property type="entry name" value="AMINOPEPTIDASE YPDF"/>
    <property type="match status" value="1"/>
</dbReference>
<dbReference type="Gene3D" id="3.90.230.10">
    <property type="entry name" value="Creatinase/methionine aminopeptidase superfamily"/>
    <property type="match status" value="1"/>
</dbReference>
<dbReference type="KEGG" id="rml:FF011L_19820"/>
<evidence type="ECO:0000256" key="5">
    <source>
        <dbReference type="RuleBase" id="RU000590"/>
    </source>
</evidence>
<dbReference type="InterPro" id="IPR001131">
    <property type="entry name" value="Peptidase_M24B_aminopep-P_CS"/>
</dbReference>
<dbReference type="GO" id="GO:0006508">
    <property type="term" value="P:proteolysis"/>
    <property type="evidence" value="ECO:0007669"/>
    <property type="project" value="UniProtKB-KW"/>
</dbReference>
<dbReference type="InterPro" id="IPR050659">
    <property type="entry name" value="Peptidase_M24B"/>
</dbReference>
<dbReference type="PROSITE" id="PS00491">
    <property type="entry name" value="PROLINE_PEPTIDASE"/>
    <property type="match status" value="1"/>
</dbReference>
<evidence type="ECO:0000313" key="8">
    <source>
        <dbReference type="Proteomes" id="UP000320672"/>
    </source>
</evidence>
<dbReference type="Pfam" id="PF00557">
    <property type="entry name" value="Peptidase_M24"/>
    <property type="match status" value="1"/>
</dbReference>
<evidence type="ECO:0000256" key="2">
    <source>
        <dbReference type="ARBA" id="ARBA00022723"/>
    </source>
</evidence>
<dbReference type="AlphaFoldDB" id="A0A517MEB1"/>
<evidence type="ECO:0000256" key="3">
    <source>
        <dbReference type="ARBA" id="ARBA00022801"/>
    </source>
</evidence>
<keyword evidence="2 5" id="KW-0479">Metal-binding</keyword>
<dbReference type="GO" id="GO:0008237">
    <property type="term" value="F:metallopeptidase activity"/>
    <property type="evidence" value="ECO:0007669"/>
    <property type="project" value="UniProtKB-KW"/>
</dbReference>
<organism evidence="7 8">
    <name type="scientific">Roseimaritima multifibrata</name>
    <dbReference type="NCBI Taxonomy" id="1930274"/>
    <lineage>
        <taxon>Bacteria</taxon>
        <taxon>Pseudomonadati</taxon>
        <taxon>Planctomycetota</taxon>
        <taxon>Planctomycetia</taxon>
        <taxon>Pirellulales</taxon>
        <taxon>Pirellulaceae</taxon>
        <taxon>Roseimaritima</taxon>
    </lineage>
</organism>
<evidence type="ECO:0000256" key="1">
    <source>
        <dbReference type="ARBA" id="ARBA00022670"/>
    </source>
</evidence>
<dbReference type="EMBL" id="CP036262">
    <property type="protein sequence ID" value="QDS93221.1"/>
    <property type="molecule type" value="Genomic_DNA"/>
</dbReference>
<dbReference type="CDD" id="cd01066">
    <property type="entry name" value="APP_MetAP"/>
    <property type="match status" value="1"/>
</dbReference>